<accession>A0A9W7LTL1</accession>
<reference evidence="2" key="1">
    <citation type="submission" date="2023-05" db="EMBL/GenBank/DDBJ databases">
        <title>Genome and transcriptome analyses reveal genes involved in the formation of fine ridges on petal epidermal cells in Hibiscus trionum.</title>
        <authorList>
            <person name="Koshimizu S."/>
            <person name="Masuda S."/>
            <person name="Ishii T."/>
            <person name="Shirasu K."/>
            <person name="Hoshino A."/>
            <person name="Arita M."/>
        </authorList>
    </citation>
    <scope>NUCLEOTIDE SEQUENCE</scope>
    <source>
        <strain evidence="2">Hamamatsu line</strain>
    </source>
</reference>
<proteinExistence type="predicted"/>
<feature type="chain" id="PRO_5040786631" evidence="1">
    <location>
        <begin position="31"/>
        <end position="126"/>
    </location>
</feature>
<dbReference type="Proteomes" id="UP001165190">
    <property type="component" value="Unassembled WGS sequence"/>
</dbReference>
<organism evidence="2 3">
    <name type="scientific">Hibiscus trionum</name>
    <name type="common">Flower of an hour</name>
    <dbReference type="NCBI Taxonomy" id="183268"/>
    <lineage>
        <taxon>Eukaryota</taxon>
        <taxon>Viridiplantae</taxon>
        <taxon>Streptophyta</taxon>
        <taxon>Embryophyta</taxon>
        <taxon>Tracheophyta</taxon>
        <taxon>Spermatophyta</taxon>
        <taxon>Magnoliopsida</taxon>
        <taxon>eudicotyledons</taxon>
        <taxon>Gunneridae</taxon>
        <taxon>Pentapetalae</taxon>
        <taxon>rosids</taxon>
        <taxon>malvids</taxon>
        <taxon>Malvales</taxon>
        <taxon>Malvaceae</taxon>
        <taxon>Malvoideae</taxon>
        <taxon>Hibiscus</taxon>
    </lineage>
</organism>
<keyword evidence="1" id="KW-0732">Signal</keyword>
<protein>
    <submittedName>
        <fullName evidence="2">Uncharacterized protein</fullName>
    </submittedName>
</protein>
<keyword evidence="3" id="KW-1185">Reference proteome</keyword>
<sequence>MTLNSNAGCYFRLLALLILLIFQSSFYVNAETIDYPSSVNGPNSWRNIPSSDFSFWESVGVKPILVNGIFVCGFHYSFVGDSCLFDVSIFNNVSDRIDSNFSGQVVWSANQNNLVEIQAVLELTSQ</sequence>
<dbReference type="AlphaFoldDB" id="A0A9W7LTL1"/>
<comment type="caution">
    <text evidence="2">The sequence shown here is derived from an EMBL/GenBank/DDBJ whole genome shotgun (WGS) entry which is preliminary data.</text>
</comment>
<gene>
    <name evidence="2" type="ORF">HRI_001345200</name>
</gene>
<evidence type="ECO:0000256" key="1">
    <source>
        <dbReference type="SAM" id="SignalP"/>
    </source>
</evidence>
<evidence type="ECO:0000313" key="3">
    <source>
        <dbReference type="Proteomes" id="UP001165190"/>
    </source>
</evidence>
<dbReference type="EMBL" id="BSYR01000012">
    <property type="protein sequence ID" value="GMI76759.1"/>
    <property type="molecule type" value="Genomic_DNA"/>
</dbReference>
<name>A0A9W7LTL1_HIBTR</name>
<evidence type="ECO:0000313" key="2">
    <source>
        <dbReference type="EMBL" id="GMI76759.1"/>
    </source>
</evidence>
<dbReference type="OrthoDB" id="1002452at2759"/>
<feature type="signal peptide" evidence="1">
    <location>
        <begin position="1"/>
        <end position="30"/>
    </location>
</feature>